<feature type="domain" description="AB hydrolase-1" evidence="6">
    <location>
        <begin position="107"/>
        <end position="276"/>
    </location>
</feature>
<dbReference type="Pfam" id="PF00561">
    <property type="entry name" value="Abhydrolase_1"/>
    <property type="match status" value="1"/>
</dbReference>
<evidence type="ECO:0000259" key="6">
    <source>
        <dbReference type="Pfam" id="PF00561"/>
    </source>
</evidence>
<dbReference type="Pfam" id="PF08386">
    <property type="entry name" value="Abhydrolase_4"/>
    <property type="match status" value="1"/>
</dbReference>
<dbReference type="PANTHER" id="PTHR43248:SF29">
    <property type="entry name" value="TRIPEPTIDYL AMINOPEPTIDASE"/>
    <property type="match status" value="1"/>
</dbReference>
<feature type="chain" id="PRO_5038970502" evidence="5">
    <location>
        <begin position="28"/>
        <end position="549"/>
    </location>
</feature>
<dbReference type="GO" id="GO:0016787">
    <property type="term" value="F:hydrolase activity"/>
    <property type="evidence" value="ECO:0007669"/>
    <property type="project" value="UniProtKB-KW"/>
</dbReference>
<keyword evidence="2 5" id="KW-0732">Signal</keyword>
<keyword evidence="9" id="KW-1185">Reference proteome</keyword>
<evidence type="ECO:0000259" key="7">
    <source>
        <dbReference type="Pfam" id="PF08386"/>
    </source>
</evidence>
<evidence type="ECO:0000313" key="9">
    <source>
        <dbReference type="Proteomes" id="UP000582974"/>
    </source>
</evidence>
<dbReference type="EMBL" id="JACCKD010000001">
    <property type="protein sequence ID" value="MBA0123963.1"/>
    <property type="molecule type" value="Genomic_DNA"/>
</dbReference>
<dbReference type="RefSeq" id="WP_180890888.1">
    <property type="nucleotide sequence ID" value="NZ_JACCKD010000001.1"/>
</dbReference>
<dbReference type="PANTHER" id="PTHR43248">
    <property type="entry name" value="2-SUCCINYL-6-HYDROXY-2,4-CYCLOHEXADIENE-1-CARBOXYLATE SYNTHASE"/>
    <property type="match status" value="1"/>
</dbReference>
<dbReference type="Gene3D" id="3.40.50.1820">
    <property type="entry name" value="alpha/beta hydrolase"/>
    <property type="match status" value="1"/>
</dbReference>
<sequence length="549" mass="59754">MPRRSPAVLISLGAAGALLAGTFPAVATPAGSDTGGPPVPQRYTAQALDWRPCSEEDLPEARQETRDLLECAEYTAPRDWTSPADGDDVTIAVSRLPSPGGGAERSVLTNPGGPGGPGRAFPARFADRDTLRAEYDVIGFDPRGTGMSTNITCDGATSELDPLDPRDRSPANIDRILQATEDAAEACQRHSGELGPLVNTEQTVHDIDLLRELLRRDRISWIGYSAGTWLGAHYTEAFPERADRFVLDSSVEFTAGWQESFQRQPRGFERRWRQDFLPWIAEHHDVYGYGRSAEEARTIYERVRARLQDEPVEIDGTTVGPAKFDERIIGSMYGKSAFPGLAEFLTATRTLTGEQAGPGERAEARRTLASVRIPNPPRGPRPLTVHPETSPDGDNAANPGEYDDAATASFWSIPCNETDWEGDPDSVRQESARLGEQYPLLGWGWLSQPCIYWDGEPVDLPTPTGEGVPPVLMVQSTTDPATPIEGARRAHRAFEGSAMLTVVDEGDHGLYASGNRCVDRIVEDYLVHDATPQDSVCKGTPLPEPGAAR</sequence>
<dbReference type="Proteomes" id="UP000582974">
    <property type="component" value="Unassembled WGS sequence"/>
</dbReference>
<evidence type="ECO:0000313" key="8">
    <source>
        <dbReference type="EMBL" id="MBA0123963.1"/>
    </source>
</evidence>
<dbReference type="AlphaFoldDB" id="A0A837ZYP9"/>
<feature type="region of interest" description="Disordered" evidence="4">
    <location>
        <begin position="352"/>
        <end position="403"/>
    </location>
</feature>
<reference evidence="8 9" key="1">
    <citation type="submission" date="2020-07" db="EMBL/GenBank/DDBJ databases">
        <title>Genome of Haloechinothrix sp.</title>
        <authorList>
            <person name="Tang S.-K."/>
            <person name="Yang L."/>
            <person name="Zhu W.-Y."/>
        </authorList>
    </citation>
    <scope>NUCLEOTIDE SEQUENCE [LARGE SCALE GENOMIC DNA]</scope>
    <source>
        <strain evidence="8 9">YIM 98757</strain>
    </source>
</reference>
<proteinExistence type="inferred from homology"/>
<evidence type="ECO:0000256" key="2">
    <source>
        <dbReference type="ARBA" id="ARBA00022729"/>
    </source>
</evidence>
<dbReference type="InterPro" id="IPR013595">
    <property type="entry name" value="Pept_S33_TAP-like_C"/>
</dbReference>
<gene>
    <name evidence="8" type="ORF">H0B56_00210</name>
</gene>
<evidence type="ECO:0000256" key="5">
    <source>
        <dbReference type="SAM" id="SignalP"/>
    </source>
</evidence>
<feature type="domain" description="Peptidase S33 tripeptidyl aminopeptidase-like C-terminal" evidence="7">
    <location>
        <begin position="441"/>
        <end position="537"/>
    </location>
</feature>
<evidence type="ECO:0000256" key="4">
    <source>
        <dbReference type="SAM" id="MobiDB-lite"/>
    </source>
</evidence>
<organism evidence="8 9">
    <name type="scientific">Haloechinothrix aidingensis</name>
    <dbReference type="NCBI Taxonomy" id="2752311"/>
    <lineage>
        <taxon>Bacteria</taxon>
        <taxon>Bacillati</taxon>
        <taxon>Actinomycetota</taxon>
        <taxon>Actinomycetes</taxon>
        <taxon>Pseudonocardiales</taxon>
        <taxon>Pseudonocardiaceae</taxon>
        <taxon>Haloechinothrix</taxon>
    </lineage>
</organism>
<comment type="similarity">
    <text evidence="1">Belongs to the peptidase S33 family.</text>
</comment>
<dbReference type="InterPro" id="IPR051601">
    <property type="entry name" value="Serine_prot/Carboxylest_S33"/>
</dbReference>
<dbReference type="InterPro" id="IPR029058">
    <property type="entry name" value="AB_hydrolase_fold"/>
</dbReference>
<protein>
    <submittedName>
        <fullName evidence="8">Alpha/beta fold hydrolase</fullName>
    </submittedName>
</protein>
<accession>A0A837ZYP9</accession>
<keyword evidence="3 8" id="KW-0378">Hydrolase</keyword>
<name>A0A837ZYP9_9PSEU</name>
<evidence type="ECO:0000256" key="1">
    <source>
        <dbReference type="ARBA" id="ARBA00010088"/>
    </source>
</evidence>
<comment type="caution">
    <text evidence="8">The sequence shown here is derived from an EMBL/GenBank/DDBJ whole genome shotgun (WGS) entry which is preliminary data.</text>
</comment>
<dbReference type="InterPro" id="IPR000073">
    <property type="entry name" value="AB_hydrolase_1"/>
</dbReference>
<feature type="signal peptide" evidence="5">
    <location>
        <begin position="1"/>
        <end position="27"/>
    </location>
</feature>
<dbReference type="SUPFAM" id="SSF53474">
    <property type="entry name" value="alpha/beta-Hydrolases"/>
    <property type="match status" value="1"/>
</dbReference>
<evidence type="ECO:0000256" key="3">
    <source>
        <dbReference type="ARBA" id="ARBA00022801"/>
    </source>
</evidence>